<dbReference type="InterPro" id="IPR027105">
    <property type="entry name" value="Prp31"/>
</dbReference>
<evidence type="ECO:0000256" key="17">
    <source>
        <dbReference type="ARBA" id="ARBA00049307"/>
    </source>
</evidence>
<dbReference type="PROSITE" id="PS51006">
    <property type="entry name" value="PABS_2"/>
    <property type="match status" value="1"/>
</dbReference>
<dbReference type="GO" id="GO:0000244">
    <property type="term" value="P:spliceosomal tri-snRNP complex assembly"/>
    <property type="evidence" value="ECO:0007669"/>
    <property type="project" value="InterPro"/>
</dbReference>
<dbReference type="GO" id="GO:0003723">
    <property type="term" value="F:RNA binding"/>
    <property type="evidence" value="ECO:0007669"/>
    <property type="project" value="UniProtKB-KW"/>
</dbReference>
<dbReference type="NCBIfam" id="NF037959">
    <property type="entry name" value="MFS_SpdSyn"/>
    <property type="match status" value="1"/>
</dbReference>
<dbReference type="PANTHER" id="PTHR13904:SF0">
    <property type="entry name" value="U4_U6 SMALL NUCLEAR RIBONUCLEOPROTEIN PRP31"/>
    <property type="match status" value="1"/>
</dbReference>
<evidence type="ECO:0000256" key="16">
    <source>
        <dbReference type="ARBA" id="ARBA00045397"/>
    </source>
</evidence>
<dbReference type="PROSITE" id="PS51358">
    <property type="entry name" value="NOP"/>
    <property type="match status" value="1"/>
</dbReference>
<dbReference type="SUPFAM" id="SSF53335">
    <property type="entry name" value="S-adenosyl-L-methionine-dependent methyltransferases"/>
    <property type="match status" value="1"/>
</dbReference>
<evidence type="ECO:0000256" key="13">
    <source>
        <dbReference type="ARBA" id="ARBA00023242"/>
    </source>
</evidence>
<feature type="active site" description="Proton acceptor" evidence="21">
    <location>
        <position position="632"/>
    </location>
</feature>
<proteinExistence type="inferred from homology"/>
<dbReference type="Pfam" id="PF17284">
    <property type="entry name" value="Spermine_synt_N"/>
    <property type="match status" value="1"/>
</dbReference>
<dbReference type="GO" id="GO:0071011">
    <property type="term" value="C:precatalytic spliceosome"/>
    <property type="evidence" value="ECO:0007669"/>
    <property type="project" value="TreeGrafter"/>
</dbReference>
<evidence type="ECO:0000256" key="11">
    <source>
        <dbReference type="ARBA" id="ARBA00022884"/>
    </source>
</evidence>
<dbReference type="OrthoDB" id="4771285at2759"/>
<feature type="region of interest" description="Disordered" evidence="23">
    <location>
        <begin position="1"/>
        <end position="23"/>
    </location>
</feature>
<dbReference type="Proteomes" id="UP000783686">
    <property type="component" value="Unassembled WGS sequence"/>
</dbReference>
<dbReference type="FunFam" id="1.10.287.4070:FF:000003">
    <property type="entry name" value="U4/U6 small nuclear ribonucleoprotein PRP31"/>
    <property type="match status" value="1"/>
</dbReference>
<evidence type="ECO:0000256" key="5">
    <source>
        <dbReference type="ARBA" id="ARBA00011774"/>
    </source>
</evidence>
<dbReference type="CDD" id="cd02440">
    <property type="entry name" value="AdoMet_MTases"/>
    <property type="match status" value="1"/>
</dbReference>
<comment type="pathway">
    <text evidence="2">Amine and polyamine biosynthesis; spermidine biosynthesis; spermidine from putrescine: step 1/1.</text>
</comment>
<dbReference type="InterPro" id="IPR001045">
    <property type="entry name" value="Spermi_synthase"/>
</dbReference>
<dbReference type="Proteomes" id="UP000614601">
    <property type="component" value="Unassembled WGS sequence"/>
</dbReference>
<comment type="similarity">
    <text evidence="3">Belongs to the PRP31 family.</text>
</comment>
<comment type="subunit">
    <text evidence="5">Homodimer or homotetramer.</text>
</comment>
<dbReference type="GO" id="GO:0004766">
    <property type="term" value="F:spermidine synthase activity"/>
    <property type="evidence" value="ECO:0007669"/>
    <property type="project" value="UniProtKB-EC"/>
</dbReference>
<dbReference type="Gene3D" id="3.40.50.150">
    <property type="entry name" value="Vaccinia Virus protein VP39"/>
    <property type="match status" value="1"/>
</dbReference>
<dbReference type="EMBL" id="CAJFDH010000001">
    <property type="protein sequence ID" value="CAD5206664.1"/>
    <property type="molecule type" value="Genomic_DNA"/>
</dbReference>
<dbReference type="GO" id="GO:0046540">
    <property type="term" value="C:U4/U6 x U5 tri-snRNP complex"/>
    <property type="evidence" value="ECO:0007669"/>
    <property type="project" value="InterPro"/>
</dbReference>
<comment type="catalytic activity">
    <reaction evidence="17">
        <text>S-adenosyl 3-(methylsulfanyl)propylamine + putrescine = S-methyl-5'-thioadenosine + spermidine + H(+)</text>
        <dbReference type="Rhea" id="RHEA:12721"/>
        <dbReference type="ChEBI" id="CHEBI:15378"/>
        <dbReference type="ChEBI" id="CHEBI:17509"/>
        <dbReference type="ChEBI" id="CHEBI:57443"/>
        <dbReference type="ChEBI" id="CHEBI:57834"/>
        <dbReference type="ChEBI" id="CHEBI:326268"/>
        <dbReference type="EC" id="2.5.1.16"/>
    </reaction>
</comment>
<dbReference type="InterPro" id="IPR037163">
    <property type="entry name" value="Spermidine_synt_N_sf"/>
</dbReference>
<keyword evidence="21" id="KW-0620">Polyamine biosynthesis</keyword>
<protein>
    <recommendedName>
        <fullName evidence="19">Spermidine synthase</fullName>
        <ecNumber evidence="6">2.5.1.16</ecNumber>
    </recommendedName>
    <alternativeName>
        <fullName evidence="15">Pre-mRNA-processing factor 31</fullName>
    </alternativeName>
    <alternativeName>
        <fullName evidence="20">Putrescine aminopropyltransferase</fullName>
    </alternativeName>
    <alternativeName>
        <fullName evidence="7">U4/U6 small nuclear ribonucleoprotein Prp31</fullName>
    </alternativeName>
</protein>
<feature type="domain" description="Nop" evidence="25">
    <location>
        <begin position="214"/>
        <end position="332"/>
    </location>
</feature>
<dbReference type="InterPro" id="IPR002687">
    <property type="entry name" value="Nop_dom"/>
</dbReference>
<dbReference type="Pfam" id="PF09785">
    <property type="entry name" value="Prp31_C"/>
    <property type="match status" value="1"/>
</dbReference>
<gene>
    <name evidence="26" type="ORF">BOKJ2_LOCUS1348</name>
</gene>
<keyword evidence="27" id="KW-1185">Reference proteome</keyword>
<evidence type="ECO:0000256" key="19">
    <source>
        <dbReference type="ARBA" id="ARBA00072554"/>
    </source>
</evidence>
<organism evidence="26 27">
    <name type="scientific">Bursaphelenchus okinawaensis</name>
    <dbReference type="NCBI Taxonomy" id="465554"/>
    <lineage>
        <taxon>Eukaryota</taxon>
        <taxon>Metazoa</taxon>
        <taxon>Ecdysozoa</taxon>
        <taxon>Nematoda</taxon>
        <taxon>Chromadorea</taxon>
        <taxon>Rhabditida</taxon>
        <taxon>Tylenchina</taxon>
        <taxon>Tylenchomorpha</taxon>
        <taxon>Aphelenchoidea</taxon>
        <taxon>Aphelenchoididae</taxon>
        <taxon>Bursaphelenchus</taxon>
    </lineage>
</organism>
<evidence type="ECO:0000256" key="15">
    <source>
        <dbReference type="ARBA" id="ARBA00030766"/>
    </source>
</evidence>
<comment type="function">
    <text evidence="16">Involved in pre-mRNA splicing as component of the spliceosome. Required for the assembly of the U4/U5/U6 tri-snRNP complex, one of the building blocks of the spliceosome.</text>
</comment>
<feature type="domain" description="PABS" evidence="24">
    <location>
        <begin position="465"/>
        <end position="712"/>
    </location>
</feature>
<dbReference type="InterPro" id="IPR012976">
    <property type="entry name" value="NOSIC"/>
</dbReference>
<dbReference type="InterPro" id="IPR030373">
    <property type="entry name" value="PABS_CS"/>
</dbReference>
<keyword evidence="12" id="KW-0508">mRNA splicing</keyword>
<keyword evidence="14" id="KW-0687">Ribonucleoprotein</keyword>
<keyword evidence="10" id="KW-0747">Spliceosome</keyword>
<reference evidence="26" key="1">
    <citation type="submission" date="2020-09" db="EMBL/GenBank/DDBJ databases">
        <authorList>
            <person name="Kikuchi T."/>
        </authorList>
    </citation>
    <scope>NUCLEOTIDE SEQUENCE</scope>
    <source>
        <strain evidence="26">SH1</strain>
    </source>
</reference>
<feature type="region of interest" description="Disordered" evidence="23">
    <location>
        <begin position="398"/>
        <end position="419"/>
    </location>
</feature>
<dbReference type="HAMAP" id="MF_00198">
    <property type="entry name" value="Spermidine_synth"/>
    <property type="match status" value="1"/>
</dbReference>
<evidence type="ECO:0000256" key="22">
    <source>
        <dbReference type="RuleBase" id="RU003836"/>
    </source>
</evidence>
<keyword evidence="8" id="KW-0507">mRNA processing</keyword>
<dbReference type="InterPro" id="IPR035246">
    <property type="entry name" value="Spermidine_synt_N"/>
</dbReference>
<dbReference type="Gene3D" id="1.10.287.4070">
    <property type="match status" value="1"/>
</dbReference>
<dbReference type="NCBIfam" id="TIGR00417">
    <property type="entry name" value="speE"/>
    <property type="match status" value="1"/>
</dbReference>
<dbReference type="FunFam" id="3.40.50.150:FF:000013">
    <property type="entry name" value="Spermidine synthase"/>
    <property type="match status" value="1"/>
</dbReference>
<feature type="compositionally biased region" description="Acidic residues" evidence="23">
    <location>
        <begin position="7"/>
        <end position="23"/>
    </location>
</feature>
<evidence type="ECO:0000256" key="18">
    <source>
        <dbReference type="ARBA" id="ARBA00053963"/>
    </source>
</evidence>
<evidence type="ECO:0000259" key="24">
    <source>
        <dbReference type="PROSITE" id="PS51006"/>
    </source>
</evidence>
<evidence type="ECO:0000313" key="26">
    <source>
        <dbReference type="EMBL" id="CAD5206664.1"/>
    </source>
</evidence>
<evidence type="ECO:0000256" key="7">
    <source>
        <dbReference type="ARBA" id="ARBA00013538"/>
    </source>
</evidence>
<dbReference type="SUPFAM" id="SSF89124">
    <property type="entry name" value="Nop domain"/>
    <property type="match status" value="1"/>
</dbReference>
<evidence type="ECO:0000259" key="25">
    <source>
        <dbReference type="PROSITE" id="PS51358"/>
    </source>
</evidence>
<evidence type="ECO:0000256" key="1">
    <source>
        <dbReference type="ARBA" id="ARBA00004123"/>
    </source>
</evidence>
<dbReference type="PROSITE" id="PS01330">
    <property type="entry name" value="PABS_1"/>
    <property type="match status" value="1"/>
</dbReference>
<evidence type="ECO:0000256" key="14">
    <source>
        <dbReference type="ARBA" id="ARBA00023274"/>
    </source>
</evidence>
<dbReference type="FunFam" id="1.10.246.90:FF:000002">
    <property type="entry name" value="U4/U6 small nuclear ribonucleoprotein Prp31"/>
    <property type="match status" value="1"/>
</dbReference>
<feature type="compositionally biased region" description="Basic residues" evidence="23">
    <location>
        <begin position="350"/>
        <end position="359"/>
    </location>
</feature>
<comment type="caution">
    <text evidence="26">The sequence shown here is derived from an EMBL/GenBank/DDBJ whole genome shotgun (WGS) entry which is preliminary data.</text>
</comment>
<keyword evidence="11" id="KW-0694">RNA-binding</keyword>
<dbReference type="PANTHER" id="PTHR13904">
    <property type="entry name" value="PRE-MRNA SPLICING FACTOR PRP31"/>
    <property type="match status" value="1"/>
</dbReference>
<evidence type="ECO:0000256" key="10">
    <source>
        <dbReference type="ARBA" id="ARBA00022728"/>
    </source>
</evidence>
<dbReference type="InterPro" id="IPR030374">
    <property type="entry name" value="PABS"/>
</dbReference>
<dbReference type="GO" id="GO:0006596">
    <property type="term" value="P:polyamine biosynthetic process"/>
    <property type="evidence" value="ECO:0007669"/>
    <property type="project" value="UniProtKB-UniRule"/>
</dbReference>
<dbReference type="Pfam" id="PF01798">
    <property type="entry name" value="Nop"/>
    <property type="match status" value="1"/>
</dbReference>
<feature type="region of interest" description="Disordered" evidence="23">
    <location>
        <begin position="340"/>
        <end position="364"/>
    </location>
</feature>
<dbReference type="AlphaFoldDB" id="A0A811JTR2"/>
<evidence type="ECO:0000256" key="23">
    <source>
        <dbReference type="SAM" id="MobiDB-lite"/>
    </source>
</evidence>
<evidence type="ECO:0000256" key="9">
    <source>
        <dbReference type="ARBA" id="ARBA00022679"/>
    </source>
</evidence>
<sequence>MSLAEELLADLDDGEEPEDFPMEEEDVSEVVEEVMETSKPVGLYNRISDVAKLSNSTEYRKAIGEMNDLMKLPEVPPFTSPLETDPQYMLVVQLSELAIEIEQEITVIHKFVRDKYEKRFPELETLVQMPLDYMATVKLLGNEIATRSQNKDLFVNVLPSSGCIILSVTATNTQGVPLTEEELNIVIEACEMAEKIQADRLNIHQFVEERMTLIAPNLCKILGSGTAAMIVSQAGGLGPLAKQPACNILVLGKKKRTLAGFSTTAINPHSGFIFYHPLVQRLPPDHRQKAARIIAAKCALASRVDSLHQSLDGAIGDGLAAEIKRRIDILLEPPSVKFQKPLPKPLDKASKKRGGRRVRKEKERMGMTELRKKANRMNFAEIEEDVRQDAIGFSLGQVKSQSMNGGGRLRTTVDNKNKQKMSQKLQKTLQRRQHGGMTAIKTSNANGMMSSVSFTPVQGMNQLKEGWFSELSPDQDGTTENVLGNHWAGQAFSLQVEEVLYHQRSQYQNVLVFKSNTYGNVLALDGVIQCTERDEFAYHEMMAHLPLFSHKNPKTVLVVGGGDGGVVREVVKHSTVESVTLCEIDKDVVDVAKKYFPTISSALDDKKVNVVIGDGLQYLQNQENVYDVVITDSSDPQGPAEGLFGLNFYKLLKRSLKKDGIIISQGECPWIDLTLISNVISTVKTLFPVVRYAMSSVPTYTTGTMGYLLCSNDADNDLINPAKEREDLKAMNLRYYNYDLHKAVFALPNFIRETIGLQK</sequence>
<dbReference type="InterPro" id="IPR036070">
    <property type="entry name" value="Nop_dom_sf"/>
</dbReference>
<name>A0A811JTR2_9BILA</name>
<dbReference type="InterPro" id="IPR029063">
    <property type="entry name" value="SAM-dependent_MTases_sf"/>
</dbReference>
<dbReference type="InterPro" id="IPR042239">
    <property type="entry name" value="Nop_C"/>
</dbReference>
<dbReference type="InterPro" id="IPR019175">
    <property type="entry name" value="Prp31_C"/>
</dbReference>
<dbReference type="EC" id="2.5.1.16" evidence="6"/>
<keyword evidence="9 21" id="KW-0808">Transferase</keyword>
<evidence type="ECO:0000256" key="3">
    <source>
        <dbReference type="ARBA" id="ARBA00005572"/>
    </source>
</evidence>
<dbReference type="Gene3D" id="2.30.140.10">
    <property type="entry name" value="Spermidine synthase, tetramerisation domain"/>
    <property type="match status" value="1"/>
</dbReference>
<dbReference type="NCBIfam" id="NF002010">
    <property type="entry name" value="PRK00811.1"/>
    <property type="match status" value="1"/>
</dbReference>
<comment type="similarity">
    <text evidence="4 22">Belongs to the spermidine/spermine synthase family.</text>
</comment>
<evidence type="ECO:0000313" key="27">
    <source>
        <dbReference type="Proteomes" id="UP000614601"/>
    </source>
</evidence>
<dbReference type="FunFam" id="2.30.140.10:FF:000001">
    <property type="entry name" value="SPE3p Spermidine synthase"/>
    <property type="match status" value="1"/>
</dbReference>
<dbReference type="SMART" id="SM00931">
    <property type="entry name" value="NOSIC"/>
    <property type="match status" value="1"/>
</dbReference>
<evidence type="ECO:0000256" key="21">
    <source>
        <dbReference type="PROSITE-ProRule" id="PRU00354"/>
    </source>
</evidence>
<accession>A0A811JTR2</accession>
<evidence type="ECO:0000256" key="4">
    <source>
        <dbReference type="ARBA" id="ARBA00007867"/>
    </source>
</evidence>
<dbReference type="GO" id="GO:0005687">
    <property type="term" value="C:U4 snRNP"/>
    <property type="evidence" value="ECO:0007669"/>
    <property type="project" value="TreeGrafter"/>
</dbReference>
<dbReference type="EMBL" id="CAJFCW020000001">
    <property type="protein sequence ID" value="CAG9082682.1"/>
    <property type="molecule type" value="Genomic_DNA"/>
</dbReference>
<evidence type="ECO:0000256" key="12">
    <source>
        <dbReference type="ARBA" id="ARBA00023187"/>
    </source>
</evidence>
<dbReference type="Gene3D" id="1.10.246.90">
    <property type="entry name" value="Nop domain"/>
    <property type="match status" value="1"/>
</dbReference>
<keyword evidence="13" id="KW-0539">Nucleus</keyword>
<comment type="function">
    <text evidence="18">Catalyzes the production of spermidine from putrescine and decarboxylated S-adenosylmethionine (dcSAM). Has a strong preference for putrescine as substrate, and has very low activity towards 1,3-diaminopropane. Has extremely low activity towards spermidine.</text>
</comment>
<evidence type="ECO:0000256" key="6">
    <source>
        <dbReference type="ARBA" id="ARBA00012455"/>
    </source>
</evidence>
<dbReference type="Pfam" id="PF01564">
    <property type="entry name" value="Spermine_synth"/>
    <property type="match status" value="1"/>
</dbReference>
<evidence type="ECO:0000256" key="2">
    <source>
        <dbReference type="ARBA" id="ARBA00005123"/>
    </source>
</evidence>
<evidence type="ECO:0000256" key="20">
    <source>
        <dbReference type="ARBA" id="ARBA00082964"/>
    </source>
</evidence>
<comment type="subcellular location">
    <subcellularLocation>
        <location evidence="1">Nucleus</location>
    </subcellularLocation>
</comment>
<evidence type="ECO:0000256" key="8">
    <source>
        <dbReference type="ARBA" id="ARBA00022664"/>
    </source>
</evidence>